<keyword evidence="2 3" id="KW-0808">Transferase</keyword>
<comment type="caution">
    <text evidence="3">The sequence shown here is derived from an EMBL/GenBank/DDBJ whole genome shotgun (WGS) entry which is preliminary data.</text>
</comment>
<reference evidence="3 4" key="1">
    <citation type="journal article" date="2019" name="PLoS ONE">
        <title>Comparative genome analysis indicates high evolutionary potential of pathogenicity genes in Colletotrichum tanaceti.</title>
        <authorList>
            <person name="Lelwala R.V."/>
            <person name="Korhonen P.K."/>
            <person name="Young N.D."/>
            <person name="Scott J.B."/>
            <person name="Ades P.A."/>
            <person name="Gasser R.B."/>
            <person name="Taylor P.W.J."/>
        </authorList>
    </citation>
    <scope>NUCLEOTIDE SEQUENCE [LARGE SCALE GENOMIC DNA]</scope>
    <source>
        <strain evidence="3">BRIP57314</strain>
    </source>
</reference>
<dbReference type="SUPFAM" id="SSF53335">
    <property type="entry name" value="S-adenosyl-L-methionine-dependent methyltransferases"/>
    <property type="match status" value="1"/>
</dbReference>
<dbReference type="InterPro" id="IPR029063">
    <property type="entry name" value="SAM-dependent_MTases_sf"/>
</dbReference>
<dbReference type="Pfam" id="PF04072">
    <property type="entry name" value="LCM"/>
    <property type="match status" value="1"/>
</dbReference>
<dbReference type="AlphaFoldDB" id="A0A4U6WZE5"/>
<gene>
    <name evidence="3" type="primary">tcmP</name>
    <name evidence="3" type="ORF">CTA1_13106</name>
</gene>
<evidence type="ECO:0000313" key="3">
    <source>
        <dbReference type="EMBL" id="TKW48512.1"/>
    </source>
</evidence>
<dbReference type="Gene3D" id="3.40.50.150">
    <property type="entry name" value="Vaccinia Virus protein VP39"/>
    <property type="match status" value="1"/>
</dbReference>
<dbReference type="STRING" id="1306861.A0A4U6WZE5"/>
<organism evidence="3 4">
    <name type="scientific">Colletotrichum tanaceti</name>
    <dbReference type="NCBI Taxonomy" id="1306861"/>
    <lineage>
        <taxon>Eukaryota</taxon>
        <taxon>Fungi</taxon>
        <taxon>Dikarya</taxon>
        <taxon>Ascomycota</taxon>
        <taxon>Pezizomycotina</taxon>
        <taxon>Sordariomycetes</taxon>
        <taxon>Hypocreomycetidae</taxon>
        <taxon>Glomerellales</taxon>
        <taxon>Glomerellaceae</taxon>
        <taxon>Colletotrichum</taxon>
        <taxon>Colletotrichum destructivum species complex</taxon>
    </lineage>
</organism>
<dbReference type="Proteomes" id="UP000310108">
    <property type="component" value="Unassembled WGS sequence"/>
</dbReference>
<evidence type="ECO:0000313" key="4">
    <source>
        <dbReference type="Proteomes" id="UP000310108"/>
    </source>
</evidence>
<protein>
    <submittedName>
        <fullName evidence="3">Tetracenomycin polyketide synthesis O-methyltransferase TcmP</fullName>
    </submittedName>
</protein>
<dbReference type="GO" id="GO:0032259">
    <property type="term" value="P:methylation"/>
    <property type="evidence" value="ECO:0007669"/>
    <property type="project" value="UniProtKB-KW"/>
</dbReference>
<sequence length="314" mass="35064">MSSSSPSPSPSLTKGKVTLTGAEETLLITLFARAQDAESPNPILNDRTTVEAVARIREQQGYDFSRTDLDRSDNNNSNTTFARLVATRARVLDICCEQFLARNPGPATVVHLACGMDARCHRVRWQGEGRLWIDADLREATKLRRQVLDDPDAGPGGEYRLLDPDIHDDGWLEACGVPVDRPVFVIFEGLTPYLTREELQGILRRVVKHFGGGGGGGGVRGEVCFDAPGSVAYFLINYVFNKALTAMGTRFTWYMDDPLSLEREVPGLRFKGRVFNLQDYARLGHSTWFFSLFARIADWFNLVGQLGSGYRYEF</sequence>
<dbReference type="EMBL" id="PJEX01000938">
    <property type="protein sequence ID" value="TKW48512.1"/>
    <property type="molecule type" value="Genomic_DNA"/>
</dbReference>
<dbReference type="GO" id="GO:0008168">
    <property type="term" value="F:methyltransferase activity"/>
    <property type="evidence" value="ECO:0007669"/>
    <property type="project" value="UniProtKB-KW"/>
</dbReference>
<accession>A0A4U6WZE5</accession>
<proteinExistence type="predicted"/>
<dbReference type="InterPro" id="IPR007213">
    <property type="entry name" value="Ppm1/Ppm2/Tcmp"/>
</dbReference>
<keyword evidence="4" id="KW-1185">Reference proteome</keyword>
<name>A0A4U6WZE5_9PEZI</name>
<dbReference type="OrthoDB" id="203237at2759"/>
<dbReference type="PANTHER" id="PTHR43619:SF2">
    <property type="entry name" value="S-ADENOSYL-L-METHIONINE-DEPENDENT METHYLTRANSFERASES SUPERFAMILY PROTEIN"/>
    <property type="match status" value="1"/>
</dbReference>
<evidence type="ECO:0000256" key="1">
    <source>
        <dbReference type="ARBA" id="ARBA00022603"/>
    </source>
</evidence>
<keyword evidence="1 3" id="KW-0489">Methyltransferase</keyword>
<dbReference type="PANTHER" id="PTHR43619">
    <property type="entry name" value="S-ADENOSYL-L-METHIONINE-DEPENDENT METHYLTRANSFERASE YKTD-RELATED"/>
    <property type="match status" value="1"/>
</dbReference>
<evidence type="ECO:0000256" key="2">
    <source>
        <dbReference type="ARBA" id="ARBA00022679"/>
    </source>
</evidence>